<evidence type="ECO:0000313" key="1">
    <source>
        <dbReference type="Proteomes" id="UP000492821"/>
    </source>
</evidence>
<keyword evidence="1" id="KW-1185">Reference proteome</keyword>
<dbReference type="Proteomes" id="UP000492821">
    <property type="component" value="Unassembled WGS sequence"/>
</dbReference>
<reference evidence="1" key="1">
    <citation type="journal article" date="2013" name="Genetics">
        <title>The draft genome and transcriptome of Panagrellus redivivus are shaped by the harsh demands of a free-living lifestyle.</title>
        <authorList>
            <person name="Srinivasan J."/>
            <person name="Dillman A.R."/>
            <person name="Macchietto M.G."/>
            <person name="Heikkinen L."/>
            <person name="Lakso M."/>
            <person name="Fracchia K.M."/>
            <person name="Antoshechkin I."/>
            <person name="Mortazavi A."/>
            <person name="Wong G."/>
            <person name="Sternberg P.W."/>
        </authorList>
    </citation>
    <scope>NUCLEOTIDE SEQUENCE [LARGE SCALE GENOMIC DNA]</scope>
    <source>
        <strain evidence="1">MT8872</strain>
    </source>
</reference>
<evidence type="ECO:0000313" key="2">
    <source>
        <dbReference type="WBParaSite" id="Pan_g3444.t1"/>
    </source>
</evidence>
<accession>A0A7E4VU85</accession>
<dbReference type="AlphaFoldDB" id="A0A7E4VU85"/>
<dbReference type="WBParaSite" id="Pan_g3444.t1">
    <property type="protein sequence ID" value="Pan_g3444.t1"/>
    <property type="gene ID" value="Pan_g3444"/>
</dbReference>
<protein>
    <submittedName>
        <fullName evidence="2">Leucine-rich repeat domain-containing protein</fullName>
    </submittedName>
</protein>
<sequence>MPYPIAKLAYGLRCRLHDLATPGERYRIQIAAGTPSICPPLQPKEDGLSQISFKNGIVTWTDQWDSETKTIEFGTDNPVYCGCVFSFYNANAKDVASIPFSDYFIPTFDRICLNGCNLSASFFKKFAETDVFSNVKWFIITRNTNCEGSLNFADLLTAFPSVTYLNVHYNVPVDSTWMTDILKVNHEHLESISFTLTAQQAEFLTVDDFVHFLETEMKLRGKAFRMTIEIPHFAEKIKNLLDKLNEAKNNRVASGEYVKLCIRSGSRDYNITF</sequence>
<name>A0A7E4VU85_PANRE</name>
<reference evidence="2" key="2">
    <citation type="submission" date="2020-10" db="UniProtKB">
        <authorList>
            <consortium name="WormBaseParasite"/>
        </authorList>
    </citation>
    <scope>IDENTIFICATION</scope>
</reference>
<organism evidence="1 2">
    <name type="scientific">Panagrellus redivivus</name>
    <name type="common">Microworm</name>
    <dbReference type="NCBI Taxonomy" id="6233"/>
    <lineage>
        <taxon>Eukaryota</taxon>
        <taxon>Metazoa</taxon>
        <taxon>Ecdysozoa</taxon>
        <taxon>Nematoda</taxon>
        <taxon>Chromadorea</taxon>
        <taxon>Rhabditida</taxon>
        <taxon>Tylenchina</taxon>
        <taxon>Panagrolaimomorpha</taxon>
        <taxon>Panagrolaimoidea</taxon>
        <taxon>Panagrolaimidae</taxon>
        <taxon>Panagrellus</taxon>
    </lineage>
</organism>
<proteinExistence type="predicted"/>